<dbReference type="Proteomes" id="UP000177165">
    <property type="component" value="Unassembled WGS sequence"/>
</dbReference>
<feature type="transmembrane region" description="Helical" evidence="1">
    <location>
        <begin position="47"/>
        <end position="64"/>
    </location>
</feature>
<gene>
    <name evidence="2" type="ORF">A3B74_02645</name>
</gene>
<comment type="caution">
    <text evidence="2">The sequence shown here is derived from an EMBL/GenBank/DDBJ whole genome shotgun (WGS) entry which is preliminary data.</text>
</comment>
<name>A0A1G2AUJ0_9BACT</name>
<feature type="transmembrane region" description="Helical" evidence="1">
    <location>
        <begin position="71"/>
        <end position="88"/>
    </location>
</feature>
<protein>
    <recommendedName>
        <fullName evidence="4">DUF4383 domain-containing protein</fullName>
    </recommendedName>
</protein>
<dbReference type="AlphaFoldDB" id="A0A1G2AUJ0"/>
<organism evidence="2 3">
    <name type="scientific">Candidatus Kerfeldbacteria bacterium RIFCSPHIGHO2_02_FULL_42_14</name>
    <dbReference type="NCBI Taxonomy" id="1798540"/>
    <lineage>
        <taxon>Bacteria</taxon>
        <taxon>Candidatus Kerfeldiibacteriota</taxon>
    </lineage>
</organism>
<evidence type="ECO:0008006" key="4">
    <source>
        <dbReference type="Google" id="ProtNLM"/>
    </source>
</evidence>
<dbReference type="STRING" id="1798540.A3B74_02645"/>
<reference evidence="2 3" key="1">
    <citation type="journal article" date="2016" name="Nat. Commun.">
        <title>Thousands of microbial genomes shed light on interconnected biogeochemical processes in an aquifer system.</title>
        <authorList>
            <person name="Anantharaman K."/>
            <person name="Brown C.T."/>
            <person name="Hug L.A."/>
            <person name="Sharon I."/>
            <person name="Castelle C.J."/>
            <person name="Probst A.J."/>
            <person name="Thomas B.C."/>
            <person name="Singh A."/>
            <person name="Wilkins M.J."/>
            <person name="Karaoz U."/>
            <person name="Brodie E.L."/>
            <person name="Williams K.H."/>
            <person name="Hubbard S.S."/>
            <person name="Banfield J.F."/>
        </authorList>
    </citation>
    <scope>NUCLEOTIDE SEQUENCE [LARGE SCALE GENOMIC DNA]</scope>
</reference>
<dbReference type="EMBL" id="MHKB01000008">
    <property type="protein sequence ID" value="OGY79647.1"/>
    <property type="molecule type" value="Genomic_DNA"/>
</dbReference>
<evidence type="ECO:0000313" key="2">
    <source>
        <dbReference type="EMBL" id="OGY79647.1"/>
    </source>
</evidence>
<feature type="transmembrane region" description="Helical" evidence="1">
    <location>
        <begin position="7"/>
        <end position="27"/>
    </location>
</feature>
<keyword evidence="1" id="KW-0812">Transmembrane</keyword>
<evidence type="ECO:0000256" key="1">
    <source>
        <dbReference type="SAM" id="Phobius"/>
    </source>
</evidence>
<evidence type="ECO:0000313" key="3">
    <source>
        <dbReference type="Proteomes" id="UP000177165"/>
    </source>
</evidence>
<proteinExistence type="predicted"/>
<sequence length="134" mass="14100">MNAKQFLLIGGIVLILVAILGFAGVIGPEAAQSIFKQSWFFDNAENWAHLVLGIVGVIGSFILPATLQKPIVLLLGIVGVVVGLYSLFGPVTEGNNLLGAQLQNPADTILHIVVGIWALWAAKRTQTASTVAQA</sequence>
<accession>A0A1G2AUJ0</accession>
<keyword evidence="1" id="KW-0472">Membrane</keyword>
<keyword evidence="1" id="KW-1133">Transmembrane helix</keyword>